<dbReference type="GO" id="GO:0004852">
    <property type="term" value="F:uroporphyrinogen-III synthase activity"/>
    <property type="evidence" value="ECO:0007669"/>
    <property type="project" value="InterPro"/>
</dbReference>
<evidence type="ECO:0000256" key="9">
    <source>
        <dbReference type="ARBA" id="ARBA00041273"/>
    </source>
</evidence>
<dbReference type="InterPro" id="IPR001683">
    <property type="entry name" value="PX_dom"/>
</dbReference>
<dbReference type="GO" id="GO:0000422">
    <property type="term" value="P:autophagy of mitochondrion"/>
    <property type="evidence" value="ECO:0007669"/>
    <property type="project" value="TreeGrafter"/>
</dbReference>
<evidence type="ECO:0000256" key="1">
    <source>
        <dbReference type="ARBA" id="ARBA00004184"/>
    </source>
</evidence>
<evidence type="ECO:0000313" key="11">
    <source>
        <dbReference type="EMBL" id="TPX65996.1"/>
    </source>
</evidence>
<proteinExistence type="inferred from homology"/>
<evidence type="ECO:0000313" key="12">
    <source>
        <dbReference type="Proteomes" id="UP000320333"/>
    </source>
</evidence>
<dbReference type="Gene3D" id="1.20.1270.60">
    <property type="entry name" value="Arfaptin homology (AH) domain/BAR domain"/>
    <property type="match status" value="1"/>
</dbReference>
<comment type="similarity">
    <text evidence="3">Belongs to the sorting nexin family.</text>
</comment>
<dbReference type="GO" id="GO:0000407">
    <property type="term" value="C:phagophore assembly site"/>
    <property type="evidence" value="ECO:0007669"/>
    <property type="project" value="TreeGrafter"/>
</dbReference>
<evidence type="ECO:0000259" key="10">
    <source>
        <dbReference type="PROSITE" id="PS50195"/>
    </source>
</evidence>
<dbReference type="Pfam" id="PF02602">
    <property type="entry name" value="HEM4"/>
    <property type="match status" value="1"/>
</dbReference>
<dbReference type="CDD" id="cd06578">
    <property type="entry name" value="HemD"/>
    <property type="match status" value="1"/>
</dbReference>
<dbReference type="InterPro" id="IPR015404">
    <property type="entry name" value="Vps5_C"/>
</dbReference>
<dbReference type="Gene3D" id="3.30.1520.10">
    <property type="entry name" value="Phox-like domain"/>
    <property type="match status" value="1"/>
</dbReference>
<evidence type="ECO:0000256" key="3">
    <source>
        <dbReference type="ARBA" id="ARBA00010883"/>
    </source>
</evidence>
<keyword evidence="12" id="KW-1185">Reference proteome</keyword>
<dbReference type="SUPFAM" id="SSF103657">
    <property type="entry name" value="BAR/IMD domain-like"/>
    <property type="match status" value="1"/>
</dbReference>
<dbReference type="GO" id="GO:0006782">
    <property type="term" value="P:protoporphyrinogen IX biosynthetic process"/>
    <property type="evidence" value="ECO:0007669"/>
    <property type="project" value="UniProtKB-UniPathway"/>
</dbReference>
<dbReference type="PANTHER" id="PTHR45949">
    <property type="entry name" value="SORTING NEXIN-4"/>
    <property type="match status" value="1"/>
</dbReference>
<dbReference type="SUPFAM" id="SSF69618">
    <property type="entry name" value="HemD-like"/>
    <property type="match status" value="1"/>
</dbReference>
<name>A0A507ERY7_9FUNG</name>
<dbReference type="Pfam" id="PF09325">
    <property type="entry name" value="Vps5"/>
    <property type="match status" value="1"/>
</dbReference>
<keyword evidence="5" id="KW-0963">Cytoplasm</keyword>
<protein>
    <recommendedName>
        <fullName evidence="8">Sorting nexin-4</fullName>
    </recommendedName>
    <alternativeName>
        <fullName evidence="9">Autophagy-related protein 24</fullName>
    </alternativeName>
</protein>
<dbReference type="InterPro" id="IPR003754">
    <property type="entry name" value="4pyrrol_synth_uPrphyn_synth"/>
</dbReference>
<dbReference type="PANTHER" id="PTHR45949:SF2">
    <property type="entry name" value="SORTING NEXIN-4"/>
    <property type="match status" value="1"/>
</dbReference>
<keyword evidence="6" id="KW-0446">Lipid-binding</keyword>
<evidence type="ECO:0000256" key="6">
    <source>
        <dbReference type="ARBA" id="ARBA00023121"/>
    </source>
</evidence>
<evidence type="ECO:0000256" key="4">
    <source>
        <dbReference type="ARBA" id="ARBA00022448"/>
    </source>
</evidence>
<dbReference type="SMART" id="SM00312">
    <property type="entry name" value="PX"/>
    <property type="match status" value="1"/>
</dbReference>
<reference evidence="11 12" key="1">
    <citation type="journal article" date="2019" name="Sci. Rep.">
        <title>Comparative genomics of chytrid fungi reveal insights into the obligate biotrophic and pathogenic lifestyle of Synchytrium endobioticum.</title>
        <authorList>
            <person name="van de Vossenberg B.T.L.H."/>
            <person name="Warris S."/>
            <person name="Nguyen H.D.T."/>
            <person name="van Gent-Pelzer M.P.E."/>
            <person name="Joly D.L."/>
            <person name="van de Geest H.C."/>
            <person name="Bonants P.J.M."/>
            <person name="Smith D.S."/>
            <person name="Levesque C.A."/>
            <person name="van der Lee T.A.J."/>
        </authorList>
    </citation>
    <scope>NUCLEOTIDE SEQUENCE [LARGE SCALE GENOMIC DNA]</scope>
    <source>
        <strain evidence="11 12">CBS 675.73</strain>
    </source>
</reference>
<dbReference type="PROSITE" id="PS50195">
    <property type="entry name" value="PX"/>
    <property type="match status" value="1"/>
</dbReference>
<evidence type="ECO:0000256" key="5">
    <source>
        <dbReference type="ARBA" id="ARBA00022490"/>
    </source>
</evidence>
<accession>A0A507ERY7</accession>
<dbReference type="SUPFAM" id="SSF64268">
    <property type="entry name" value="PX domain"/>
    <property type="match status" value="1"/>
</dbReference>
<dbReference type="AlphaFoldDB" id="A0A507ERY7"/>
<dbReference type="EMBL" id="QEAP01000462">
    <property type="protein sequence ID" value="TPX65996.1"/>
    <property type="molecule type" value="Genomic_DNA"/>
</dbReference>
<dbReference type="InterPro" id="IPR036108">
    <property type="entry name" value="4pyrrol_syn_uPrphyn_synt_sf"/>
</dbReference>
<dbReference type="STRING" id="246404.A0A507ERY7"/>
<dbReference type="Gene3D" id="3.40.50.10090">
    <property type="match status" value="1"/>
</dbReference>
<dbReference type="GO" id="GO:0005769">
    <property type="term" value="C:early endosome"/>
    <property type="evidence" value="ECO:0007669"/>
    <property type="project" value="TreeGrafter"/>
</dbReference>
<keyword evidence="7" id="KW-0472">Membrane</keyword>
<comment type="subcellular location">
    <subcellularLocation>
        <location evidence="2">Cytoplasm</location>
    </subcellularLocation>
    <subcellularLocation>
        <location evidence="1">Endomembrane system</location>
        <topology evidence="1">Peripheral membrane protein</topology>
    </subcellularLocation>
</comment>
<evidence type="ECO:0000256" key="7">
    <source>
        <dbReference type="ARBA" id="ARBA00023136"/>
    </source>
</evidence>
<dbReference type="GO" id="GO:0034727">
    <property type="term" value="P:piecemeal microautophagy of the nucleus"/>
    <property type="evidence" value="ECO:0007669"/>
    <property type="project" value="TreeGrafter"/>
</dbReference>
<comment type="caution">
    <text evidence="11">The sequence shown here is derived from an EMBL/GenBank/DDBJ whole genome shotgun (WGS) entry which is preliminary data.</text>
</comment>
<feature type="domain" description="PX" evidence="10">
    <location>
        <begin position="195"/>
        <end position="317"/>
    </location>
</feature>
<dbReference type="UniPathway" id="UPA00251">
    <property type="reaction ID" value="UER00320"/>
</dbReference>
<evidence type="ECO:0000256" key="8">
    <source>
        <dbReference type="ARBA" id="ARBA00040748"/>
    </source>
</evidence>
<dbReference type="InterPro" id="IPR036871">
    <property type="entry name" value="PX_dom_sf"/>
</dbReference>
<dbReference type="Pfam" id="PF00787">
    <property type="entry name" value="PX"/>
    <property type="match status" value="1"/>
</dbReference>
<dbReference type="GO" id="GO:0035091">
    <property type="term" value="F:phosphatidylinositol binding"/>
    <property type="evidence" value="ECO:0007669"/>
    <property type="project" value="InterPro"/>
</dbReference>
<dbReference type="GO" id="GO:0061709">
    <property type="term" value="P:reticulophagy"/>
    <property type="evidence" value="ECO:0007669"/>
    <property type="project" value="TreeGrafter"/>
</dbReference>
<dbReference type="InterPro" id="IPR027267">
    <property type="entry name" value="AH/BAR_dom_sf"/>
</dbReference>
<dbReference type="OrthoDB" id="205639at2759"/>
<dbReference type="Proteomes" id="UP000320333">
    <property type="component" value="Unassembled WGS sequence"/>
</dbReference>
<organism evidence="11 12">
    <name type="scientific">Chytriomyces confervae</name>
    <dbReference type="NCBI Taxonomy" id="246404"/>
    <lineage>
        <taxon>Eukaryota</taxon>
        <taxon>Fungi</taxon>
        <taxon>Fungi incertae sedis</taxon>
        <taxon>Chytridiomycota</taxon>
        <taxon>Chytridiomycota incertae sedis</taxon>
        <taxon>Chytridiomycetes</taxon>
        <taxon>Chytridiales</taxon>
        <taxon>Chytriomycetaceae</taxon>
        <taxon>Chytriomyces</taxon>
    </lineage>
</organism>
<dbReference type="GO" id="GO:0032456">
    <property type="term" value="P:endocytic recycling"/>
    <property type="evidence" value="ECO:0007669"/>
    <property type="project" value="TreeGrafter"/>
</dbReference>
<evidence type="ECO:0000256" key="2">
    <source>
        <dbReference type="ARBA" id="ARBA00004496"/>
    </source>
</evidence>
<dbReference type="GO" id="GO:0015031">
    <property type="term" value="P:protein transport"/>
    <property type="evidence" value="ECO:0007669"/>
    <property type="project" value="TreeGrafter"/>
</dbReference>
<keyword evidence="4" id="KW-0813">Transport</keyword>
<sequence>MSGILFLRSAKDDEEPDAFICAAQKEGFEAENVSVLSSVFVNEDTLSLLLEQSLQKGMVATSSRAVNALRRVWDGVSADAKACWKKRPFFTIGPSAISTIEQMGFTPSGSESGNASNLATFIVDNLNSSGPLLFLSGDKSLNILQERLKEAGISLESIMVYTTGPNPQFRCQYEAAASTNNIPNARPLVPLTPSTALDISVSDPQKHGEGTSAFVNYLVTTKTSLEAFSSPVVSVRRRFQDFAWLHKALSDEYPYVILAALPGKHRLEYITGDRFSPEFIEKRKVSLDNYLKRVSRHPLIAKSQILRRFLESNEIVPEFVAKAAQAHVLDNISDVLLNAFSKIKHPDPKYIEFKEHVDKFQETLISLERLHARLIRSETELELDMLEFGGCITTLGLMETQITSPLTDFGTILRNLCTLMRERINHEDLVYLTNIQEYIGHCMSAKETLKTRDQKQTDFEELSVYLQNHITDREKALNPQRGGGGIASFLSTKMQELQGVDTERARQTKIIKLSGKITELQEAVQASEEMSIAFNKELEREIDFYERIKLDDLKTDLKAYVDNQVLFYEKSLEYWDQIVPIIENIQQSILIADHLGWFNTVKKESTIGDIIQIRGGDRDGNQIVRLKASEVLNGDNWETEEATEETLMEWLSKQADEVALRRCCAESSNRACLI</sequence>
<gene>
    <name evidence="11" type="primary">HEM4</name>
    <name evidence="11" type="ORF">CcCBS67573_g07963</name>
</gene>